<dbReference type="PANTHER" id="PTHR12534">
    <property type="entry name" value="30S RIBOSOMAL PROTEIN S2 PROKARYOTIC AND ORGANELLAR"/>
    <property type="match status" value="1"/>
</dbReference>
<evidence type="ECO:0000256" key="1">
    <source>
        <dbReference type="ARBA" id="ARBA00006242"/>
    </source>
</evidence>
<dbReference type="GO" id="GO:0006412">
    <property type="term" value="P:translation"/>
    <property type="evidence" value="ECO:0007669"/>
    <property type="project" value="InterPro"/>
</dbReference>
<gene>
    <name evidence="2" type="primary">rpsB</name>
    <name evidence="2" type="ORF">HX848_04430</name>
</gene>
<dbReference type="SUPFAM" id="SSF52313">
    <property type="entry name" value="Ribosomal protein S2"/>
    <property type="match status" value="1"/>
</dbReference>
<dbReference type="Gene3D" id="1.10.287.610">
    <property type="entry name" value="Helix hairpin bin"/>
    <property type="match status" value="1"/>
</dbReference>
<organism evidence="2 3">
    <name type="scientific">Marine Group I thaumarchaeote</name>
    <dbReference type="NCBI Taxonomy" id="2511932"/>
    <lineage>
        <taxon>Archaea</taxon>
        <taxon>Nitrososphaerota</taxon>
        <taxon>Marine Group I</taxon>
    </lineage>
</organism>
<dbReference type="CDD" id="cd01425">
    <property type="entry name" value="RPS2"/>
    <property type="match status" value="1"/>
</dbReference>
<dbReference type="Proteomes" id="UP000563820">
    <property type="component" value="Unassembled WGS sequence"/>
</dbReference>
<protein>
    <submittedName>
        <fullName evidence="2">30S ribosomal protein S2</fullName>
    </submittedName>
</protein>
<evidence type="ECO:0000313" key="2">
    <source>
        <dbReference type="EMBL" id="NWJ28619.1"/>
    </source>
</evidence>
<dbReference type="InterPro" id="IPR001865">
    <property type="entry name" value="Ribosomal_uS2"/>
</dbReference>
<dbReference type="PRINTS" id="PR00395">
    <property type="entry name" value="RIBOSOMALS2"/>
</dbReference>
<dbReference type="InterPro" id="IPR023591">
    <property type="entry name" value="Ribosomal_uS2_flav_dom_sf"/>
</dbReference>
<dbReference type="HAMAP" id="MF_00291_B">
    <property type="entry name" value="Ribosomal_uS2_B"/>
    <property type="match status" value="1"/>
</dbReference>
<dbReference type="AlphaFoldDB" id="A0A7K4MHD1"/>
<keyword evidence="2" id="KW-0687">Ribonucleoprotein</keyword>
<dbReference type="EMBL" id="JACATE010000006">
    <property type="protein sequence ID" value="NWJ28619.1"/>
    <property type="molecule type" value="Genomic_DNA"/>
</dbReference>
<dbReference type="PANTHER" id="PTHR12534:SF0">
    <property type="entry name" value="SMALL RIBOSOMAL SUBUNIT PROTEIN US2M"/>
    <property type="match status" value="1"/>
</dbReference>
<sequence length="178" mass="19677">LFVGTKKQAKMIVQDCAENCGEYHVGERWLGGMLTNLSTIRQSIKKLERIEKKLATGAEGLTKKEVSLMMKKQVKLDKNLCGIRAMRKTPGVIVIVDPVTEHLAVAEAKKLEIPVFAIIDTNGDPDAVDYVIPANDDSLKSNKLILQAIRDTIIQVKEENGLPLRAVDEEKAKKDKVG</sequence>
<comment type="similarity">
    <text evidence="1">Belongs to the universal ribosomal protein uS2 family.</text>
</comment>
<feature type="non-terminal residue" evidence="2">
    <location>
        <position position="1"/>
    </location>
</feature>
<dbReference type="Gene3D" id="3.40.50.10490">
    <property type="entry name" value="Glucose-6-phosphate isomerase like protein, domain 1"/>
    <property type="match status" value="1"/>
</dbReference>
<keyword evidence="2" id="KW-0689">Ribosomal protein</keyword>
<reference evidence="2 3" key="1">
    <citation type="journal article" date="2019" name="Environ. Microbiol.">
        <title>Genomics insights into ecotype formation of ammonia-oxidizing archaea in the deep ocean.</title>
        <authorList>
            <person name="Wang Y."/>
            <person name="Huang J.M."/>
            <person name="Cui G.J."/>
            <person name="Nunoura T."/>
            <person name="Takaki Y."/>
            <person name="Li W.L."/>
            <person name="Li J."/>
            <person name="Gao Z.M."/>
            <person name="Takai K."/>
            <person name="Zhang A.Q."/>
            <person name="Stepanauskas R."/>
        </authorList>
    </citation>
    <scope>NUCLEOTIDE SEQUENCE [LARGE SCALE GENOMIC DNA]</scope>
    <source>
        <strain evidence="2 3">T1L11</strain>
    </source>
</reference>
<comment type="caution">
    <text evidence="2">The sequence shown here is derived from an EMBL/GenBank/DDBJ whole genome shotgun (WGS) entry which is preliminary data.</text>
</comment>
<dbReference type="NCBIfam" id="TIGR01011">
    <property type="entry name" value="rpsB_bact"/>
    <property type="match status" value="1"/>
</dbReference>
<dbReference type="GO" id="GO:0022627">
    <property type="term" value="C:cytosolic small ribosomal subunit"/>
    <property type="evidence" value="ECO:0007669"/>
    <property type="project" value="TreeGrafter"/>
</dbReference>
<evidence type="ECO:0000313" key="3">
    <source>
        <dbReference type="Proteomes" id="UP000563820"/>
    </source>
</evidence>
<name>A0A7K4MHD1_9ARCH</name>
<dbReference type="InterPro" id="IPR005706">
    <property type="entry name" value="Ribosomal_uS2_bac/mit/plastid"/>
</dbReference>
<dbReference type="Pfam" id="PF00318">
    <property type="entry name" value="Ribosomal_S2"/>
    <property type="match status" value="1"/>
</dbReference>
<proteinExistence type="inferred from homology"/>
<dbReference type="GO" id="GO:0003735">
    <property type="term" value="F:structural constituent of ribosome"/>
    <property type="evidence" value="ECO:0007669"/>
    <property type="project" value="InterPro"/>
</dbReference>
<accession>A0A7K4MHD1</accession>